<feature type="non-terminal residue" evidence="1">
    <location>
        <position position="1"/>
    </location>
</feature>
<comment type="caution">
    <text evidence="1">The sequence shown here is derived from an EMBL/GenBank/DDBJ whole genome shotgun (WGS) entry which is preliminary data.</text>
</comment>
<dbReference type="RefSeq" id="XP_062683721.1">
    <property type="nucleotide sequence ID" value="XM_062823744.1"/>
</dbReference>
<proteinExistence type="predicted"/>
<evidence type="ECO:0000313" key="1">
    <source>
        <dbReference type="EMBL" id="KAK3350426.1"/>
    </source>
</evidence>
<dbReference type="EMBL" id="JAUEPP010000002">
    <property type="protein sequence ID" value="KAK3350426.1"/>
    <property type="molecule type" value="Genomic_DNA"/>
</dbReference>
<feature type="non-terminal residue" evidence="1">
    <location>
        <position position="66"/>
    </location>
</feature>
<sequence length="66" mass="7551">SSAPPSQRSPGWLRVLVHTCHDRQLERTSGRIAGTRGHLPSALALKFFCWNLHQQQKNAYQKRKAQ</sequence>
<name>A0AAE0MTZ2_9PEZI</name>
<dbReference type="AlphaFoldDB" id="A0AAE0MTZ2"/>
<reference evidence="1" key="2">
    <citation type="submission" date="2023-06" db="EMBL/GenBank/DDBJ databases">
        <authorList>
            <consortium name="Lawrence Berkeley National Laboratory"/>
            <person name="Haridas S."/>
            <person name="Hensen N."/>
            <person name="Bonometti L."/>
            <person name="Westerberg I."/>
            <person name="Brannstrom I.O."/>
            <person name="Guillou S."/>
            <person name="Cros-Aarteil S."/>
            <person name="Calhoun S."/>
            <person name="Kuo A."/>
            <person name="Mondo S."/>
            <person name="Pangilinan J."/>
            <person name="Riley R."/>
            <person name="Labutti K."/>
            <person name="Andreopoulos B."/>
            <person name="Lipzen A."/>
            <person name="Chen C."/>
            <person name="Yanf M."/>
            <person name="Daum C."/>
            <person name="Ng V."/>
            <person name="Clum A."/>
            <person name="Steindorff A."/>
            <person name="Ohm R."/>
            <person name="Martin F."/>
            <person name="Silar P."/>
            <person name="Natvig D."/>
            <person name="Lalanne C."/>
            <person name="Gautier V."/>
            <person name="Ament-Velasquez S.L."/>
            <person name="Kruys A."/>
            <person name="Hutchinson M.I."/>
            <person name="Powell A.J."/>
            <person name="Barry K."/>
            <person name="Miller A.N."/>
            <person name="Grigoriev I.V."/>
            <person name="Debuchy R."/>
            <person name="Gladieux P."/>
            <person name="Thoren M.H."/>
            <person name="Johannesson H."/>
        </authorList>
    </citation>
    <scope>NUCLEOTIDE SEQUENCE</scope>
    <source>
        <strain evidence="1">CBS 560.94</strain>
    </source>
</reference>
<organism evidence="1 2">
    <name type="scientific">Neurospora tetraspora</name>
    <dbReference type="NCBI Taxonomy" id="94610"/>
    <lineage>
        <taxon>Eukaryota</taxon>
        <taxon>Fungi</taxon>
        <taxon>Dikarya</taxon>
        <taxon>Ascomycota</taxon>
        <taxon>Pezizomycotina</taxon>
        <taxon>Sordariomycetes</taxon>
        <taxon>Sordariomycetidae</taxon>
        <taxon>Sordariales</taxon>
        <taxon>Sordariaceae</taxon>
        <taxon>Neurospora</taxon>
    </lineage>
</organism>
<gene>
    <name evidence="1" type="ORF">B0H65DRAFT_391001</name>
</gene>
<reference evidence="1" key="1">
    <citation type="journal article" date="2023" name="Mol. Phylogenet. Evol.">
        <title>Genome-scale phylogeny and comparative genomics of the fungal order Sordariales.</title>
        <authorList>
            <person name="Hensen N."/>
            <person name="Bonometti L."/>
            <person name="Westerberg I."/>
            <person name="Brannstrom I.O."/>
            <person name="Guillou S."/>
            <person name="Cros-Aarteil S."/>
            <person name="Calhoun S."/>
            <person name="Haridas S."/>
            <person name="Kuo A."/>
            <person name="Mondo S."/>
            <person name="Pangilinan J."/>
            <person name="Riley R."/>
            <person name="LaButti K."/>
            <person name="Andreopoulos B."/>
            <person name="Lipzen A."/>
            <person name="Chen C."/>
            <person name="Yan M."/>
            <person name="Daum C."/>
            <person name="Ng V."/>
            <person name="Clum A."/>
            <person name="Steindorff A."/>
            <person name="Ohm R.A."/>
            <person name="Martin F."/>
            <person name="Silar P."/>
            <person name="Natvig D.O."/>
            <person name="Lalanne C."/>
            <person name="Gautier V."/>
            <person name="Ament-Velasquez S.L."/>
            <person name="Kruys A."/>
            <person name="Hutchinson M.I."/>
            <person name="Powell A.J."/>
            <person name="Barry K."/>
            <person name="Miller A.N."/>
            <person name="Grigoriev I.V."/>
            <person name="Debuchy R."/>
            <person name="Gladieux P."/>
            <person name="Hiltunen Thoren M."/>
            <person name="Johannesson H."/>
        </authorList>
    </citation>
    <scope>NUCLEOTIDE SEQUENCE</scope>
    <source>
        <strain evidence="1">CBS 560.94</strain>
    </source>
</reference>
<keyword evidence="2" id="KW-1185">Reference proteome</keyword>
<dbReference type="GeneID" id="87860898"/>
<accession>A0AAE0MTZ2</accession>
<protein>
    <submittedName>
        <fullName evidence="1">Uncharacterized protein</fullName>
    </submittedName>
</protein>
<evidence type="ECO:0000313" key="2">
    <source>
        <dbReference type="Proteomes" id="UP001278500"/>
    </source>
</evidence>
<dbReference type="Proteomes" id="UP001278500">
    <property type="component" value="Unassembled WGS sequence"/>
</dbReference>